<dbReference type="SUPFAM" id="SSF46589">
    <property type="entry name" value="tRNA-binding arm"/>
    <property type="match status" value="2"/>
</dbReference>
<dbReference type="Pfam" id="PF00587">
    <property type="entry name" value="tRNA-synt_2b"/>
    <property type="match status" value="1"/>
</dbReference>
<keyword evidence="8" id="KW-0067">ATP-binding</keyword>
<evidence type="ECO:0000313" key="17">
    <source>
        <dbReference type="EMBL" id="VAW31548.1"/>
    </source>
</evidence>
<proteinExistence type="inferred from homology"/>
<dbReference type="GO" id="GO:0005524">
    <property type="term" value="F:ATP binding"/>
    <property type="evidence" value="ECO:0007669"/>
    <property type="project" value="UniProtKB-KW"/>
</dbReference>
<dbReference type="AlphaFoldDB" id="A0A3B0ULB2"/>
<dbReference type="Pfam" id="PF02403">
    <property type="entry name" value="Seryl_tRNA_N"/>
    <property type="match status" value="1"/>
</dbReference>
<dbReference type="EMBL" id="UOEU01000246">
    <property type="protein sequence ID" value="VAW31548.1"/>
    <property type="molecule type" value="Genomic_DNA"/>
</dbReference>
<dbReference type="Gene3D" id="1.10.287.40">
    <property type="entry name" value="Serine-tRNA synthetase, tRNA binding domain"/>
    <property type="match status" value="1"/>
</dbReference>
<organism evidence="17">
    <name type="scientific">hydrothermal vent metagenome</name>
    <dbReference type="NCBI Taxonomy" id="652676"/>
    <lineage>
        <taxon>unclassified sequences</taxon>
        <taxon>metagenomes</taxon>
        <taxon>ecological metagenomes</taxon>
    </lineage>
</organism>
<evidence type="ECO:0000256" key="8">
    <source>
        <dbReference type="ARBA" id="ARBA00022840"/>
    </source>
</evidence>
<comment type="similarity">
    <text evidence="3">Belongs to the class-II aminoacyl-tRNA synthetase family. Type-1 seryl-tRNA synthetase subfamily.</text>
</comment>
<dbReference type="InterPro" id="IPR002317">
    <property type="entry name" value="Ser-tRNA-ligase_type_1"/>
</dbReference>
<dbReference type="InterPro" id="IPR015866">
    <property type="entry name" value="Ser-tRNA-synth_1_N"/>
</dbReference>
<dbReference type="HAMAP" id="MF_00176">
    <property type="entry name" value="Ser_tRNA_synth_type1"/>
    <property type="match status" value="1"/>
</dbReference>
<evidence type="ECO:0000256" key="2">
    <source>
        <dbReference type="ARBA" id="ARBA00005045"/>
    </source>
</evidence>
<dbReference type="PIRSF" id="PIRSF001529">
    <property type="entry name" value="Ser-tRNA-synth_IIa"/>
    <property type="match status" value="1"/>
</dbReference>
<reference evidence="17" key="1">
    <citation type="submission" date="2018-06" db="EMBL/GenBank/DDBJ databases">
        <authorList>
            <person name="Zhirakovskaya E."/>
        </authorList>
    </citation>
    <scope>NUCLEOTIDE SEQUENCE</scope>
</reference>
<comment type="catalytic activity">
    <reaction evidence="14">
        <text>tRNA(Sec) + L-serine + ATP = L-seryl-tRNA(Sec) + AMP + diphosphate + H(+)</text>
        <dbReference type="Rhea" id="RHEA:42580"/>
        <dbReference type="Rhea" id="RHEA-COMP:9742"/>
        <dbReference type="Rhea" id="RHEA-COMP:10128"/>
        <dbReference type="ChEBI" id="CHEBI:15378"/>
        <dbReference type="ChEBI" id="CHEBI:30616"/>
        <dbReference type="ChEBI" id="CHEBI:33019"/>
        <dbReference type="ChEBI" id="CHEBI:33384"/>
        <dbReference type="ChEBI" id="CHEBI:78442"/>
        <dbReference type="ChEBI" id="CHEBI:78533"/>
        <dbReference type="ChEBI" id="CHEBI:456215"/>
        <dbReference type="EC" id="6.1.1.11"/>
    </reaction>
</comment>
<dbReference type="PROSITE" id="PS50862">
    <property type="entry name" value="AA_TRNA_LIGASE_II"/>
    <property type="match status" value="1"/>
</dbReference>
<evidence type="ECO:0000256" key="9">
    <source>
        <dbReference type="ARBA" id="ARBA00022917"/>
    </source>
</evidence>
<protein>
    <recommendedName>
        <fullName evidence="13">Serine--tRNA ligase</fullName>
        <ecNumber evidence="4">6.1.1.11</ecNumber>
    </recommendedName>
    <alternativeName>
        <fullName evidence="11">Seryl-tRNA synthetase</fullName>
    </alternativeName>
    <alternativeName>
        <fullName evidence="12">Seryl-tRNA(Ser/Sec) synthetase</fullName>
    </alternativeName>
</protein>
<dbReference type="SUPFAM" id="SSF55681">
    <property type="entry name" value="Class II aaRS and biotin synthetases"/>
    <property type="match status" value="1"/>
</dbReference>
<dbReference type="PANTHER" id="PTHR43697:SF1">
    <property type="entry name" value="SERINE--TRNA LIGASE"/>
    <property type="match status" value="1"/>
</dbReference>
<evidence type="ECO:0000256" key="5">
    <source>
        <dbReference type="ARBA" id="ARBA00022490"/>
    </source>
</evidence>
<dbReference type="CDD" id="cd00770">
    <property type="entry name" value="SerRS_core"/>
    <property type="match status" value="1"/>
</dbReference>
<name>A0A3B0ULB2_9ZZZZ</name>
<evidence type="ECO:0000256" key="14">
    <source>
        <dbReference type="ARBA" id="ARBA00047929"/>
    </source>
</evidence>
<dbReference type="InterPro" id="IPR006195">
    <property type="entry name" value="aa-tRNA-synth_II"/>
</dbReference>
<dbReference type="Gene3D" id="3.30.930.10">
    <property type="entry name" value="Bira Bifunctional Protein, Domain 2"/>
    <property type="match status" value="1"/>
</dbReference>
<evidence type="ECO:0000256" key="3">
    <source>
        <dbReference type="ARBA" id="ARBA00010728"/>
    </source>
</evidence>
<evidence type="ECO:0000256" key="1">
    <source>
        <dbReference type="ARBA" id="ARBA00004496"/>
    </source>
</evidence>
<comment type="catalytic activity">
    <reaction evidence="15">
        <text>tRNA(Ser) + L-serine + ATP = L-seryl-tRNA(Ser) + AMP + diphosphate + H(+)</text>
        <dbReference type="Rhea" id="RHEA:12292"/>
        <dbReference type="Rhea" id="RHEA-COMP:9669"/>
        <dbReference type="Rhea" id="RHEA-COMP:9703"/>
        <dbReference type="ChEBI" id="CHEBI:15378"/>
        <dbReference type="ChEBI" id="CHEBI:30616"/>
        <dbReference type="ChEBI" id="CHEBI:33019"/>
        <dbReference type="ChEBI" id="CHEBI:33384"/>
        <dbReference type="ChEBI" id="CHEBI:78442"/>
        <dbReference type="ChEBI" id="CHEBI:78533"/>
        <dbReference type="ChEBI" id="CHEBI:456215"/>
        <dbReference type="EC" id="6.1.1.11"/>
    </reaction>
</comment>
<evidence type="ECO:0000259" key="16">
    <source>
        <dbReference type="PROSITE" id="PS50862"/>
    </source>
</evidence>
<evidence type="ECO:0000256" key="6">
    <source>
        <dbReference type="ARBA" id="ARBA00022598"/>
    </source>
</evidence>
<keyword evidence="7" id="KW-0547">Nucleotide-binding</keyword>
<dbReference type="GO" id="GO:0006434">
    <property type="term" value="P:seryl-tRNA aminoacylation"/>
    <property type="evidence" value="ECO:0007669"/>
    <property type="project" value="InterPro"/>
</dbReference>
<evidence type="ECO:0000256" key="10">
    <source>
        <dbReference type="ARBA" id="ARBA00023146"/>
    </source>
</evidence>
<dbReference type="InterPro" id="IPR002314">
    <property type="entry name" value="aa-tRNA-synt_IIb"/>
</dbReference>
<dbReference type="GO" id="GO:0004828">
    <property type="term" value="F:serine-tRNA ligase activity"/>
    <property type="evidence" value="ECO:0007669"/>
    <property type="project" value="UniProtKB-EC"/>
</dbReference>
<dbReference type="InterPro" id="IPR045864">
    <property type="entry name" value="aa-tRNA-synth_II/BPL/LPL"/>
</dbReference>
<dbReference type="GO" id="GO:0005737">
    <property type="term" value="C:cytoplasm"/>
    <property type="evidence" value="ECO:0007669"/>
    <property type="project" value="UniProtKB-SubCell"/>
</dbReference>
<dbReference type="EC" id="6.1.1.11" evidence="4"/>
<evidence type="ECO:0000256" key="12">
    <source>
        <dbReference type="ARBA" id="ARBA00033352"/>
    </source>
</evidence>
<dbReference type="InterPro" id="IPR042103">
    <property type="entry name" value="SerRS_1_N_sf"/>
</dbReference>
<dbReference type="InterPro" id="IPR033729">
    <property type="entry name" value="SerRS_core"/>
</dbReference>
<evidence type="ECO:0000256" key="7">
    <source>
        <dbReference type="ARBA" id="ARBA00022741"/>
    </source>
</evidence>
<accession>A0A3B0ULB2</accession>
<comment type="subcellular location">
    <subcellularLocation>
        <location evidence="1">Cytoplasm</location>
    </subcellularLocation>
</comment>
<keyword evidence="6 17" id="KW-0436">Ligase</keyword>
<dbReference type="PANTHER" id="PTHR43697">
    <property type="entry name" value="SERYL-TRNA SYNTHETASE"/>
    <property type="match status" value="1"/>
</dbReference>
<sequence length="458" mass="52075">MIDMNLIREKPEWVKEQIAKRNLTAPIDEILADDGRRREILQTVEELRRQRNASSKEIGRSVGSLKKMEADLRRAEAGQDVGQSVEALQTQVLAMRFNVDEAKAKPREIGDQIAVYDEELREVEARLHKNLLWVPNLPHESVPVGPDETYNVVHEPKGAAKPQFDFEPKPHWDLGPALNIIDFERGVKLSGSRFYVLHGAGARLQRALIQFMLNTHLEQHGFSEINLPYMVRSHIFEGAGQLPKFYDNIYRDAEEDFMWLGTAEIALANLHRDEILAEADLPLKYVAYTPCWRREKMSAGKDVRGIKRGHQFDKVEMYQYVHPDQSCAVLEDMRQYAEDICDALGFRYRILDLASGDVGFAMSKTYDIEVWAAGCDEWLEVSSISNAEDFQARRANVKYRPAEGGKTRYPHTLNASGLALPRVMIAIMENNQQADGSIVVPEVLRPYMGGLEVIEPKG</sequence>
<dbReference type="PRINTS" id="PR00981">
    <property type="entry name" value="TRNASYNTHSER"/>
</dbReference>
<keyword evidence="9" id="KW-0648">Protein biosynthesis</keyword>
<feature type="domain" description="Aminoacyl-transfer RNA synthetases class-II family profile" evidence="16">
    <location>
        <begin position="195"/>
        <end position="441"/>
    </location>
</feature>
<gene>
    <name evidence="17" type="ORF">MNBD_CHLOROFLEXI01-4337</name>
</gene>
<dbReference type="NCBIfam" id="TIGR00414">
    <property type="entry name" value="serS"/>
    <property type="match status" value="1"/>
</dbReference>
<evidence type="ECO:0000256" key="15">
    <source>
        <dbReference type="ARBA" id="ARBA00048823"/>
    </source>
</evidence>
<evidence type="ECO:0000256" key="13">
    <source>
        <dbReference type="ARBA" id="ARBA00039158"/>
    </source>
</evidence>
<comment type="pathway">
    <text evidence="2">Aminoacyl-tRNA biosynthesis; selenocysteinyl-tRNA(Sec) biosynthesis; L-seryl-tRNA(Sec) from L-serine and tRNA(Sec): step 1/1.</text>
</comment>
<evidence type="ECO:0000256" key="11">
    <source>
        <dbReference type="ARBA" id="ARBA00031113"/>
    </source>
</evidence>
<keyword evidence="5" id="KW-0963">Cytoplasm</keyword>
<dbReference type="InterPro" id="IPR010978">
    <property type="entry name" value="tRNA-bd_arm"/>
</dbReference>
<keyword evidence="10 17" id="KW-0030">Aminoacyl-tRNA synthetase</keyword>
<evidence type="ECO:0000256" key="4">
    <source>
        <dbReference type="ARBA" id="ARBA00012840"/>
    </source>
</evidence>